<name>A0ABZ2Z7K3_9BACT</name>
<dbReference type="PROSITE" id="PS51257">
    <property type="entry name" value="PROKAR_LIPOPROTEIN"/>
    <property type="match status" value="1"/>
</dbReference>
<protein>
    <submittedName>
        <fullName evidence="1">DUF2752 domain-containing protein</fullName>
    </submittedName>
</protein>
<proteinExistence type="predicted"/>
<evidence type="ECO:0000313" key="1">
    <source>
        <dbReference type="EMBL" id="WZN47592.1"/>
    </source>
</evidence>
<dbReference type="EMBL" id="CP150096">
    <property type="protein sequence ID" value="WZN47592.1"/>
    <property type="molecule type" value="Genomic_DNA"/>
</dbReference>
<dbReference type="Pfam" id="PF10825">
    <property type="entry name" value="DUF2752"/>
    <property type="match status" value="1"/>
</dbReference>
<keyword evidence="2" id="KW-1185">Reference proteome</keyword>
<evidence type="ECO:0000313" key="2">
    <source>
        <dbReference type="Proteomes" id="UP001449657"/>
    </source>
</evidence>
<sequence>MILRIQPELVAWTAGLVLLACMDPHADLPSLCVWRWIGLGKCPGCGLGHSISHLFHAHWQESWNAHKLGAPVLAVLLWRIGQLTKSQIHSFRHG</sequence>
<accession>A0ABZ2Z7K3</accession>
<gene>
    <name evidence="1" type="ORF">WJU22_05310</name>
</gene>
<dbReference type="RefSeq" id="WP_341842221.1">
    <property type="nucleotide sequence ID" value="NZ_CP149792.1"/>
</dbReference>
<dbReference type="InterPro" id="IPR021215">
    <property type="entry name" value="DUF2752"/>
</dbReference>
<reference evidence="1 2" key="1">
    <citation type="submission" date="2024-03" db="EMBL/GenBank/DDBJ databases">
        <title>Chitinophaga caseinilytica sp. nov., a casein hydrolysing bacterium isolated from forest soil.</title>
        <authorList>
            <person name="Lee D.S."/>
            <person name="Han D.M."/>
            <person name="Baek J.H."/>
            <person name="Choi D.G."/>
            <person name="Jeon J.H."/>
            <person name="Jeon C.O."/>
        </authorList>
    </citation>
    <scope>NUCLEOTIDE SEQUENCE [LARGE SCALE GENOMIC DNA]</scope>
    <source>
        <strain evidence="1 2">KACC 19118</strain>
    </source>
</reference>
<organism evidence="1 2">
    <name type="scientific">Chitinophaga caseinilytica</name>
    <dbReference type="NCBI Taxonomy" id="2267521"/>
    <lineage>
        <taxon>Bacteria</taxon>
        <taxon>Pseudomonadati</taxon>
        <taxon>Bacteroidota</taxon>
        <taxon>Chitinophagia</taxon>
        <taxon>Chitinophagales</taxon>
        <taxon>Chitinophagaceae</taxon>
        <taxon>Chitinophaga</taxon>
    </lineage>
</organism>
<dbReference type="Proteomes" id="UP001449657">
    <property type="component" value="Chromosome"/>
</dbReference>